<evidence type="ECO:0000256" key="2">
    <source>
        <dbReference type="ARBA" id="ARBA00022692"/>
    </source>
</evidence>
<dbReference type="InterPro" id="IPR029095">
    <property type="entry name" value="NarX-like_N"/>
</dbReference>
<protein>
    <recommendedName>
        <fullName evidence="6">NarX-like N-terminal domain-containing protein</fullName>
    </recommendedName>
</protein>
<dbReference type="GO" id="GO:0016020">
    <property type="term" value="C:membrane"/>
    <property type="evidence" value="ECO:0007669"/>
    <property type="project" value="UniProtKB-SubCell"/>
</dbReference>
<evidence type="ECO:0000313" key="7">
    <source>
        <dbReference type="EMBL" id="ADV46737.1"/>
    </source>
</evidence>
<comment type="subcellular location">
    <subcellularLocation>
        <location evidence="1">Membrane</location>
        <topology evidence="1">Multi-pass membrane protein</topology>
    </subcellularLocation>
</comment>
<dbReference type="OrthoDB" id="952521at2"/>
<evidence type="ECO:0000313" key="8">
    <source>
        <dbReference type="Proteomes" id="UP000008633"/>
    </source>
</evidence>
<evidence type="ECO:0000256" key="4">
    <source>
        <dbReference type="ARBA" id="ARBA00023136"/>
    </source>
</evidence>
<keyword evidence="4" id="KW-0472">Membrane</keyword>
<reference evidence="7 8" key="1">
    <citation type="journal article" date="2011" name="Stand. Genomic Sci.">
        <title>Complete genome sequence of Nitratifractor salsuginis type strain (E9I37-1).</title>
        <authorList>
            <person name="Anderson I."/>
            <person name="Sikorski J."/>
            <person name="Zeytun A."/>
            <person name="Nolan M."/>
            <person name="Lapidus A."/>
            <person name="Lucas S."/>
            <person name="Hammon N."/>
            <person name="Deshpande S."/>
            <person name="Cheng J.F."/>
            <person name="Tapia R."/>
            <person name="Han C."/>
            <person name="Goodwin L."/>
            <person name="Pitluck S."/>
            <person name="Liolios K."/>
            <person name="Pagani I."/>
            <person name="Ivanova N."/>
            <person name="Huntemann M."/>
            <person name="Mavromatis K."/>
            <person name="Ovchinikova G."/>
            <person name="Pati A."/>
            <person name="Chen A."/>
            <person name="Palaniappan K."/>
            <person name="Land M."/>
            <person name="Hauser L."/>
            <person name="Brambilla E.M."/>
            <person name="Ngatchou-Djao O.D."/>
            <person name="Rohde M."/>
            <person name="Tindall B.J."/>
            <person name="Goker M."/>
            <person name="Detter J.C."/>
            <person name="Woyke T."/>
            <person name="Bristow J."/>
            <person name="Eisen J.A."/>
            <person name="Markowitz V."/>
            <person name="Hugenholtz P."/>
            <person name="Klenk H.P."/>
            <person name="Kyrpides N.C."/>
        </authorList>
    </citation>
    <scope>NUCLEOTIDE SEQUENCE [LARGE SCALE GENOMIC DNA]</scope>
    <source>
        <strain evidence="8">DSM 16511 / JCM 12458 / E9I37-1</strain>
    </source>
</reference>
<dbReference type="Proteomes" id="UP000008633">
    <property type="component" value="Chromosome"/>
</dbReference>
<evidence type="ECO:0000259" key="6">
    <source>
        <dbReference type="Pfam" id="PF13675"/>
    </source>
</evidence>
<dbReference type="STRING" id="749222.Nitsa_1489"/>
<dbReference type="eggNOG" id="COG3850">
    <property type="taxonomic scope" value="Bacteria"/>
</dbReference>
<dbReference type="EMBL" id="CP002452">
    <property type="protein sequence ID" value="ADV46737.1"/>
    <property type="molecule type" value="Genomic_DNA"/>
</dbReference>
<dbReference type="HOGENOM" id="CLU_076817_0_0_7"/>
<organism evidence="7 8">
    <name type="scientific">Nitratifractor salsuginis (strain DSM 16511 / JCM 12458 / E9I37-1)</name>
    <dbReference type="NCBI Taxonomy" id="749222"/>
    <lineage>
        <taxon>Bacteria</taxon>
        <taxon>Pseudomonadati</taxon>
        <taxon>Campylobacterota</taxon>
        <taxon>Epsilonproteobacteria</taxon>
        <taxon>Campylobacterales</taxon>
        <taxon>Sulfurovaceae</taxon>
        <taxon>Nitratifractor</taxon>
    </lineage>
</organism>
<name>E6X014_NITSE</name>
<dbReference type="AlphaFoldDB" id="E6X014"/>
<dbReference type="InterPro" id="IPR042295">
    <property type="entry name" value="NarX-like_N_sf"/>
</dbReference>
<dbReference type="PROSITE" id="PS51257">
    <property type="entry name" value="PROKAR_LIPOPROTEIN"/>
    <property type="match status" value="1"/>
</dbReference>
<feature type="chain" id="PRO_5003215338" description="NarX-like N-terminal domain-containing protein" evidence="5">
    <location>
        <begin position="24"/>
        <end position="259"/>
    </location>
</feature>
<feature type="signal peptide" evidence="5">
    <location>
        <begin position="1"/>
        <end position="23"/>
    </location>
</feature>
<evidence type="ECO:0000256" key="5">
    <source>
        <dbReference type="SAM" id="SignalP"/>
    </source>
</evidence>
<keyword evidence="2" id="KW-0812">Transmembrane</keyword>
<sequence length="259" mass="29867">MKRMRKLLFLVVSLGLFTSMGCAIEIKSLAQAVNEAGRQRMLTQRMLKDYTMIGIGDTFGNPKEDLKKVMETFEDHLQGLTAFAKDEETKKSLEEQRKLWEPIKKMLAEPPTKEKATELQEKLDQLLKAADHTTKLFAKQTGKESGEIINISGRQRMLSQRMAALYMLKVWGINDPKFKEKMDAAMKLFGDSLERLRKSDLNTDQINQLLDRVKKNFMFFQVMNKSQNRFIPSLIYKKSNDILKDMNTVTGLYAAQKVK</sequence>
<accession>E6X014</accession>
<gene>
    <name evidence="7" type="ordered locus">Nitsa_1489</name>
</gene>
<dbReference type="KEGG" id="nsa:Nitsa_1489"/>
<keyword evidence="5" id="KW-0732">Signal</keyword>
<proteinExistence type="predicted"/>
<evidence type="ECO:0000256" key="1">
    <source>
        <dbReference type="ARBA" id="ARBA00004141"/>
    </source>
</evidence>
<reference evidence="8" key="2">
    <citation type="submission" date="2011-01" db="EMBL/GenBank/DDBJ databases">
        <title>The complete genome of Nitratifractor salsuginis DSM 16511.</title>
        <authorList>
            <consortium name="US DOE Joint Genome Institute (JGI-PGF)"/>
            <person name="Lucas S."/>
            <person name="Copeland A."/>
            <person name="Lapidus A."/>
            <person name="Bruce D."/>
            <person name="Goodwin L."/>
            <person name="Pitluck S."/>
            <person name="Kyrpides N."/>
            <person name="Mavromatis K."/>
            <person name="Ivanova N."/>
            <person name="Mikhailova N."/>
            <person name="Zeytun A."/>
            <person name="Detter J.C."/>
            <person name="Tapia R."/>
            <person name="Han C."/>
            <person name="Land M."/>
            <person name="Hauser L."/>
            <person name="Markowitz V."/>
            <person name="Cheng J.-F."/>
            <person name="Hugenholtz P."/>
            <person name="Woyke T."/>
            <person name="Wu D."/>
            <person name="Tindall B."/>
            <person name="Schuetze A."/>
            <person name="Brambilla E."/>
            <person name="Klenk H.-P."/>
            <person name="Eisen J.A."/>
        </authorList>
    </citation>
    <scope>NUCLEOTIDE SEQUENCE [LARGE SCALE GENOMIC DNA]</scope>
    <source>
        <strain evidence="8">DSM 16511 / JCM 12458 / E9I37-1</strain>
    </source>
</reference>
<dbReference type="RefSeq" id="WP_013554426.1">
    <property type="nucleotide sequence ID" value="NC_014935.1"/>
</dbReference>
<keyword evidence="8" id="KW-1185">Reference proteome</keyword>
<feature type="domain" description="NarX-like N-terminal" evidence="6">
    <location>
        <begin position="27"/>
        <end position="117"/>
    </location>
</feature>
<dbReference type="Gene3D" id="1.20.120.960">
    <property type="entry name" value="Histidine kinase NarX, sensor domain"/>
    <property type="match status" value="1"/>
</dbReference>
<dbReference type="Pfam" id="PF13675">
    <property type="entry name" value="PilJ"/>
    <property type="match status" value="2"/>
</dbReference>
<evidence type="ECO:0000256" key="3">
    <source>
        <dbReference type="ARBA" id="ARBA00022989"/>
    </source>
</evidence>
<feature type="domain" description="NarX-like N-terminal" evidence="6">
    <location>
        <begin position="143"/>
        <end position="205"/>
    </location>
</feature>
<keyword evidence="3" id="KW-1133">Transmembrane helix</keyword>